<dbReference type="AlphaFoldDB" id="A0AAW0YHG5"/>
<name>A0AAW0YHG5_CHEQU</name>
<keyword evidence="2" id="KW-1185">Reference proteome</keyword>
<dbReference type="Proteomes" id="UP001445076">
    <property type="component" value="Unassembled WGS sequence"/>
</dbReference>
<gene>
    <name evidence="1" type="ORF">OTU49_015060</name>
</gene>
<comment type="caution">
    <text evidence="1">The sequence shown here is derived from an EMBL/GenBank/DDBJ whole genome shotgun (WGS) entry which is preliminary data.</text>
</comment>
<sequence>ITAAVTLMIITHLKLQWEGMNSSSWSQLLTLDGPSTVTAISELVCRVCYTHGIPSSVFVAQEAEQCLCCLQCLMLIEFFKGDEVDLNNSSVTRGHRRLFPSNLLYYYYSILFSWGSREDSFLHKPCVL</sequence>
<reference evidence="1 2" key="1">
    <citation type="journal article" date="2024" name="BMC Genomics">
        <title>Genome assembly of redclaw crayfish (Cherax quadricarinatus) provides insights into its immune adaptation and hypoxia tolerance.</title>
        <authorList>
            <person name="Liu Z."/>
            <person name="Zheng J."/>
            <person name="Li H."/>
            <person name="Fang K."/>
            <person name="Wang S."/>
            <person name="He J."/>
            <person name="Zhou D."/>
            <person name="Weng S."/>
            <person name="Chi M."/>
            <person name="Gu Z."/>
            <person name="He J."/>
            <person name="Li F."/>
            <person name="Wang M."/>
        </authorList>
    </citation>
    <scope>NUCLEOTIDE SEQUENCE [LARGE SCALE GENOMIC DNA]</scope>
    <source>
        <strain evidence="1">ZL_2023a</strain>
    </source>
</reference>
<evidence type="ECO:0000313" key="1">
    <source>
        <dbReference type="EMBL" id="KAK8750921.1"/>
    </source>
</evidence>
<organism evidence="1 2">
    <name type="scientific">Cherax quadricarinatus</name>
    <name type="common">Australian red claw crayfish</name>
    <dbReference type="NCBI Taxonomy" id="27406"/>
    <lineage>
        <taxon>Eukaryota</taxon>
        <taxon>Metazoa</taxon>
        <taxon>Ecdysozoa</taxon>
        <taxon>Arthropoda</taxon>
        <taxon>Crustacea</taxon>
        <taxon>Multicrustacea</taxon>
        <taxon>Malacostraca</taxon>
        <taxon>Eumalacostraca</taxon>
        <taxon>Eucarida</taxon>
        <taxon>Decapoda</taxon>
        <taxon>Pleocyemata</taxon>
        <taxon>Astacidea</taxon>
        <taxon>Parastacoidea</taxon>
        <taxon>Parastacidae</taxon>
        <taxon>Cherax</taxon>
    </lineage>
</organism>
<dbReference type="EMBL" id="JARKIK010000007">
    <property type="protein sequence ID" value="KAK8750921.1"/>
    <property type="molecule type" value="Genomic_DNA"/>
</dbReference>
<protein>
    <submittedName>
        <fullName evidence="1">Uncharacterized protein</fullName>
    </submittedName>
</protein>
<proteinExistence type="predicted"/>
<evidence type="ECO:0000313" key="2">
    <source>
        <dbReference type="Proteomes" id="UP001445076"/>
    </source>
</evidence>
<accession>A0AAW0YHG5</accession>
<feature type="non-terminal residue" evidence="1">
    <location>
        <position position="1"/>
    </location>
</feature>